<keyword evidence="2" id="KW-1185">Reference proteome</keyword>
<proteinExistence type="predicted"/>
<accession>A0ACB7FZS3</accession>
<reference evidence="2" key="1">
    <citation type="journal article" date="2016" name="Nat. Biotechnol.">
        <title>Sequencing wild and cultivated cassava and related species reveals extensive interspecific hybridization and genetic diversity.</title>
        <authorList>
            <person name="Bredeson J.V."/>
            <person name="Lyons J.B."/>
            <person name="Prochnik S.E."/>
            <person name="Wu G.A."/>
            <person name="Ha C.M."/>
            <person name="Edsinger-Gonzales E."/>
            <person name="Grimwood J."/>
            <person name="Schmutz J."/>
            <person name="Rabbi I.Y."/>
            <person name="Egesi C."/>
            <person name="Nauluvula P."/>
            <person name="Lebot V."/>
            <person name="Ndunguru J."/>
            <person name="Mkamilo G."/>
            <person name="Bart R.S."/>
            <person name="Setter T.L."/>
            <person name="Gleadow R.M."/>
            <person name="Kulakow P."/>
            <person name="Ferguson M.E."/>
            <person name="Rounsley S."/>
            <person name="Rokhsar D.S."/>
        </authorList>
    </citation>
    <scope>NUCLEOTIDE SEQUENCE [LARGE SCALE GENOMIC DNA]</scope>
    <source>
        <strain evidence="2">cv. AM560-2</strain>
    </source>
</reference>
<evidence type="ECO:0000313" key="1">
    <source>
        <dbReference type="EMBL" id="KAG8633492.1"/>
    </source>
</evidence>
<dbReference type="EMBL" id="CM004404">
    <property type="protein sequence ID" value="KAG8633492.1"/>
    <property type="molecule type" value="Genomic_DNA"/>
</dbReference>
<gene>
    <name evidence="1" type="ORF">MANES_18G108500v8</name>
</gene>
<protein>
    <submittedName>
        <fullName evidence="1">Uncharacterized protein</fullName>
    </submittedName>
</protein>
<name>A0ACB7FZS3_MANES</name>
<evidence type="ECO:0000313" key="2">
    <source>
        <dbReference type="Proteomes" id="UP000091857"/>
    </source>
</evidence>
<comment type="caution">
    <text evidence="1">The sequence shown here is derived from an EMBL/GenBank/DDBJ whole genome shotgun (WGS) entry which is preliminary data.</text>
</comment>
<sequence>MAKSITVKLGFLCFVFLDVLLLFMADDQCKVHHYEFFLKETNFTKLCRTKTMLTVNDSFPGPVITVHKGDLVYFNIHNQAKYGVTIHWHGVKQPRNPWSDGPENITQCPIQAGTNFTQEIILSDEEGTLWWHAHSDWSRATVHGAFVILPPHVNYPFPTPDFQQIIVLGSWYRGDVMAIYEEAIETGGNPNISDAHTINGFTGNSTDCPTGETFRMKVTSGKTYLLRIVNAVMNEEQFFGIAKHNLTLVGMDGAYTQPLTTNYLMVTPGQTMDVLFTANQTPTRYYMVSTPFSDGFAEVDNTTAKGIIEYLGDYTPSSTIISLNLPELNNTTAAFHFTAALKSLATSEHPINVPKDITRHIFIAISLNVLPCPTGKFCKGPSVDDNQTILAASLNNVSFSTPKVDILEAYYRNINNIYTEDFPNSLEVFNYTGDVTNISQYTTRGTKVIMLNYGEAVEIVLQGTAIFSPENHPMHLHGFSFYVVGIGSGNFDNSSNPHHYNLENPPRVNTIGVPKSGWVAIRFFANNPGVWFMHCHLERHASWGMDTVFIVKNGCTPQTSIRKPPAYMPPCFAS</sequence>
<dbReference type="Proteomes" id="UP000091857">
    <property type="component" value="Chromosome 18"/>
</dbReference>
<organism evidence="1 2">
    <name type="scientific">Manihot esculenta</name>
    <name type="common">Cassava</name>
    <name type="synonym">Jatropha manihot</name>
    <dbReference type="NCBI Taxonomy" id="3983"/>
    <lineage>
        <taxon>Eukaryota</taxon>
        <taxon>Viridiplantae</taxon>
        <taxon>Streptophyta</taxon>
        <taxon>Embryophyta</taxon>
        <taxon>Tracheophyta</taxon>
        <taxon>Spermatophyta</taxon>
        <taxon>Magnoliopsida</taxon>
        <taxon>eudicotyledons</taxon>
        <taxon>Gunneridae</taxon>
        <taxon>Pentapetalae</taxon>
        <taxon>rosids</taxon>
        <taxon>fabids</taxon>
        <taxon>Malpighiales</taxon>
        <taxon>Euphorbiaceae</taxon>
        <taxon>Crotonoideae</taxon>
        <taxon>Manihoteae</taxon>
        <taxon>Manihot</taxon>
    </lineage>
</organism>